<dbReference type="Proteomes" id="UP001372338">
    <property type="component" value="Unassembled WGS sequence"/>
</dbReference>
<evidence type="ECO:0000256" key="7">
    <source>
        <dbReference type="ARBA" id="ARBA00023242"/>
    </source>
</evidence>
<feature type="domain" description="DUF8040" evidence="9">
    <location>
        <begin position="185"/>
        <end position="280"/>
    </location>
</feature>
<evidence type="ECO:0000259" key="8">
    <source>
        <dbReference type="Pfam" id="PF13359"/>
    </source>
</evidence>
<reference evidence="10 11" key="1">
    <citation type="submission" date="2024-01" db="EMBL/GenBank/DDBJ databases">
        <title>The genomes of 5 underutilized Papilionoideae crops provide insights into root nodulation and disease resistanc.</title>
        <authorList>
            <person name="Yuan L."/>
        </authorList>
    </citation>
    <scope>NUCLEOTIDE SEQUENCE [LARGE SCALE GENOMIC DNA]</scope>
    <source>
        <strain evidence="10">ZHUSHIDOU_FW_LH</strain>
        <tissue evidence="10">Leaf</tissue>
    </source>
</reference>
<keyword evidence="7" id="KW-0539">Nucleus</keyword>
<dbReference type="Pfam" id="PF26138">
    <property type="entry name" value="DUF8040"/>
    <property type="match status" value="1"/>
</dbReference>
<sequence>MLKIVLVFPFFQTQACGDMRKEFKVMQLLIVDVPNDILKIKQEIEAELFGEAQSWGHAESNHDGSHVNRQDQLNSQFARTQISSYQERGPAPALVKAEVPWSARRGSLFDKDRVLKTVKGMTTSSDDITSTDDTSSTNDIYFGFDSDDSCDNNRLSQTNRKKRVLMLMGAAKYFLDHIEKIPCRTSALTGHAWVQEIINGHDNRCYQNFRMKKHVFLYLCNVLERNYGLKPTRGVGIYEQIGIFLYMLGQPCSFRNAEERFQHSGETISRQFHRVLNVVLALSKDIIKPVDPNFKDVPLQISSDERYYPYFENCIGAIDGTHVKIIVPAEHQIPYICRKGYASTNVMAVCDFNMCFTYVLAGWEGSSHDSKIFMHTLCVPSLHFPHPPTDKYYLVDAGYSNFTGYLGPYKTTRYHLPHFRKGPRARGRNEVFNYLHSSLRSTIERSFGCCKAKWKILGNMPPFSLDTSTQIIVVCMALHNFIRRHDTGDEEFLLFDEGVELEDDDDVHDNVIWEEPNQASTRHMGRVRDIIRNQMPTTI</sequence>
<dbReference type="GO" id="GO:0004518">
    <property type="term" value="F:nuclease activity"/>
    <property type="evidence" value="ECO:0007669"/>
    <property type="project" value="UniProtKB-KW"/>
</dbReference>
<keyword evidence="5" id="KW-0479">Metal-binding</keyword>
<evidence type="ECO:0000256" key="2">
    <source>
        <dbReference type="ARBA" id="ARBA00004123"/>
    </source>
</evidence>
<keyword evidence="4" id="KW-0540">Nuclease</keyword>
<dbReference type="InterPro" id="IPR045249">
    <property type="entry name" value="HARBI1-like"/>
</dbReference>
<evidence type="ECO:0000256" key="5">
    <source>
        <dbReference type="ARBA" id="ARBA00022723"/>
    </source>
</evidence>
<dbReference type="PANTHER" id="PTHR22930">
    <property type="match status" value="1"/>
</dbReference>
<dbReference type="GO" id="GO:0046872">
    <property type="term" value="F:metal ion binding"/>
    <property type="evidence" value="ECO:0007669"/>
    <property type="project" value="UniProtKB-KW"/>
</dbReference>
<keyword evidence="11" id="KW-1185">Reference proteome</keyword>
<organism evidence="10 11">
    <name type="scientific">Crotalaria pallida</name>
    <name type="common">Smooth rattlebox</name>
    <name type="synonym">Crotalaria striata</name>
    <dbReference type="NCBI Taxonomy" id="3830"/>
    <lineage>
        <taxon>Eukaryota</taxon>
        <taxon>Viridiplantae</taxon>
        <taxon>Streptophyta</taxon>
        <taxon>Embryophyta</taxon>
        <taxon>Tracheophyta</taxon>
        <taxon>Spermatophyta</taxon>
        <taxon>Magnoliopsida</taxon>
        <taxon>eudicotyledons</taxon>
        <taxon>Gunneridae</taxon>
        <taxon>Pentapetalae</taxon>
        <taxon>rosids</taxon>
        <taxon>fabids</taxon>
        <taxon>Fabales</taxon>
        <taxon>Fabaceae</taxon>
        <taxon>Papilionoideae</taxon>
        <taxon>50 kb inversion clade</taxon>
        <taxon>genistoids sensu lato</taxon>
        <taxon>core genistoids</taxon>
        <taxon>Crotalarieae</taxon>
        <taxon>Crotalaria</taxon>
    </lineage>
</organism>
<dbReference type="EMBL" id="JAYWIO010000004">
    <property type="protein sequence ID" value="KAK7267607.1"/>
    <property type="molecule type" value="Genomic_DNA"/>
</dbReference>
<dbReference type="AlphaFoldDB" id="A0AAN9I672"/>
<protein>
    <recommendedName>
        <fullName evidence="12">DDE Tnp4 domain-containing protein</fullName>
    </recommendedName>
</protein>
<evidence type="ECO:0000259" key="9">
    <source>
        <dbReference type="Pfam" id="PF26138"/>
    </source>
</evidence>
<keyword evidence="6" id="KW-0378">Hydrolase</keyword>
<dbReference type="PANTHER" id="PTHR22930:SF221">
    <property type="entry name" value="NUCLEASE HARBI1"/>
    <property type="match status" value="1"/>
</dbReference>
<dbReference type="GO" id="GO:0005634">
    <property type="term" value="C:nucleus"/>
    <property type="evidence" value="ECO:0007669"/>
    <property type="project" value="UniProtKB-SubCell"/>
</dbReference>
<dbReference type="GO" id="GO:0016787">
    <property type="term" value="F:hydrolase activity"/>
    <property type="evidence" value="ECO:0007669"/>
    <property type="project" value="UniProtKB-KW"/>
</dbReference>
<comment type="similarity">
    <text evidence="3">Belongs to the HARBI1 family.</text>
</comment>
<feature type="domain" description="DDE Tnp4" evidence="8">
    <location>
        <begin position="318"/>
        <end position="480"/>
    </location>
</feature>
<evidence type="ECO:0000313" key="11">
    <source>
        <dbReference type="Proteomes" id="UP001372338"/>
    </source>
</evidence>
<evidence type="ECO:0000256" key="1">
    <source>
        <dbReference type="ARBA" id="ARBA00001968"/>
    </source>
</evidence>
<evidence type="ECO:0008006" key="12">
    <source>
        <dbReference type="Google" id="ProtNLM"/>
    </source>
</evidence>
<comment type="caution">
    <text evidence="10">The sequence shown here is derived from an EMBL/GenBank/DDBJ whole genome shotgun (WGS) entry which is preliminary data.</text>
</comment>
<dbReference type="InterPro" id="IPR027806">
    <property type="entry name" value="HARBI1_dom"/>
</dbReference>
<dbReference type="InterPro" id="IPR058353">
    <property type="entry name" value="DUF8040"/>
</dbReference>
<evidence type="ECO:0000256" key="6">
    <source>
        <dbReference type="ARBA" id="ARBA00022801"/>
    </source>
</evidence>
<accession>A0AAN9I672</accession>
<evidence type="ECO:0000256" key="4">
    <source>
        <dbReference type="ARBA" id="ARBA00022722"/>
    </source>
</evidence>
<evidence type="ECO:0000313" key="10">
    <source>
        <dbReference type="EMBL" id="KAK7267607.1"/>
    </source>
</evidence>
<name>A0AAN9I672_CROPI</name>
<dbReference type="Pfam" id="PF13359">
    <property type="entry name" value="DDE_Tnp_4"/>
    <property type="match status" value="1"/>
</dbReference>
<proteinExistence type="inferred from homology"/>
<gene>
    <name evidence="10" type="ORF">RIF29_20285</name>
</gene>
<evidence type="ECO:0000256" key="3">
    <source>
        <dbReference type="ARBA" id="ARBA00006958"/>
    </source>
</evidence>
<comment type="subcellular location">
    <subcellularLocation>
        <location evidence="2">Nucleus</location>
    </subcellularLocation>
</comment>
<comment type="cofactor">
    <cofactor evidence="1">
        <name>a divalent metal cation</name>
        <dbReference type="ChEBI" id="CHEBI:60240"/>
    </cofactor>
</comment>